<dbReference type="Proteomes" id="UP000199165">
    <property type="component" value="Unassembled WGS sequence"/>
</dbReference>
<dbReference type="Pfam" id="PF08242">
    <property type="entry name" value="Methyltransf_12"/>
    <property type="match status" value="1"/>
</dbReference>
<evidence type="ECO:0000259" key="1">
    <source>
        <dbReference type="Pfam" id="PF08242"/>
    </source>
</evidence>
<dbReference type="AlphaFoldDB" id="A0A1I7AIZ5"/>
<gene>
    <name evidence="2" type="ORF">SAMN04487904_107106</name>
</gene>
<protein>
    <submittedName>
        <fullName evidence="2">Methyltransferase domain-containing protein</fullName>
    </submittedName>
</protein>
<evidence type="ECO:0000313" key="2">
    <source>
        <dbReference type="EMBL" id="SFT74931.1"/>
    </source>
</evidence>
<dbReference type="GO" id="GO:0008168">
    <property type="term" value="F:methyltransferase activity"/>
    <property type="evidence" value="ECO:0007669"/>
    <property type="project" value="UniProtKB-KW"/>
</dbReference>
<proteinExistence type="predicted"/>
<dbReference type="EMBL" id="FPAT01000007">
    <property type="protein sequence ID" value="SFT74931.1"/>
    <property type="molecule type" value="Genomic_DNA"/>
</dbReference>
<keyword evidence="2" id="KW-0808">Transferase</keyword>
<keyword evidence="2" id="KW-0489">Methyltransferase</keyword>
<dbReference type="SUPFAM" id="SSF53335">
    <property type="entry name" value="S-adenosyl-L-methionine-dependent methyltransferases"/>
    <property type="match status" value="1"/>
</dbReference>
<dbReference type="STRING" id="995060.SAMN04487904_107106"/>
<dbReference type="InterPro" id="IPR013217">
    <property type="entry name" value="Methyltransf_12"/>
</dbReference>
<dbReference type="InterPro" id="IPR029063">
    <property type="entry name" value="SAM-dependent_MTases_sf"/>
</dbReference>
<feature type="domain" description="Methyltransferase type 12" evidence="1">
    <location>
        <begin position="56"/>
        <end position="156"/>
    </location>
</feature>
<dbReference type="GO" id="GO:0032259">
    <property type="term" value="P:methylation"/>
    <property type="evidence" value="ECO:0007669"/>
    <property type="project" value="UniProtKB-KW"/>
</dbReference>
<dbReference type="Gene3D" id="3.40.50.150">
    <property type="entry name" value="Vaccinia Virus protein VP39"/>
    <property type="match status" value="1"/>
</dbReference>
<dbReference type="CDD" id="cd02440">
    <property type="entry name" value="AdoMet_MTases"/>
    <property type="match status" value="1"/>
</dbReference>
<evidence type="ECO:0000313" key="3">
    <source>
        <dbReference type="Proteomes" id="UP000199165"/>
    </source>
</evidence>
<sequence length="298" mass="32288">MSGRLSLLIMHHHSHDNIDWDTRLRQLRDEDGLTATQTRRIAETLVAGQDACHSVIDVGSGAGGAAAAFAATLPGGTVTLVDSAPELLAEAERHATEHAASGVEVRGVRADAADEELGAAVGSADLVFSSLVVHHLPDQLAGLRRLAELVRPGGRLVIVESGLWAHVLPWDVGVGEPGLEERLLAARHSWFRRMRAEMPGTVRLPVGWSTALRQAGLEDVESWSYLVDWPAPVTGSVRDIVLRRLEWLREAAVEECSADDLAALDQLLDERGPHYAGRRDDLYYLAAHSVFVGRKPAL</sequence>
<accession>A0A1I7AIZ5</accession>
<reference evidence="3" key="1">
    <citation type="submission" date="2016-10" db="EMBL/GenBank/DDBJ databases">
        <authorList>
            <person name="Varghese N."/>
            <person name="Submissions S."/>
        </authorList>
    </citation>
    <scope>NUCLEOTIDE SEQUENCE [LARGE SCALE GENOMIC DNA]</scope>
    <source>
        <strain evidence="3">DSM 45501</strain>
    </source>
</reference>
<dbReference type="PANTHER" id="PTHR43861">
    <property type="entry name" value="TRANS-ACONITATE 2-METHYLTRANSFERASE-RELATED"/>
    <property type="match status" value="1"/>
</dbReference>
<name>A0A1I7AIZ5_9ACTN</name>
<keyword evidence="3" id="KW-1185">Reference proteome</keyword>
<organism evidence="2 3">
    <name type="scientific">Actinopolyspora righensis</name>
    <dbReference type="NCBI Taxonomy" id="995060"/>
    <lineage>
        <taxon>Bacteria</taxon>
        <taxon>Bacillati</taxon>
        <taxon>Actinomycetota</taxon>
        <taxon>Actinomycetes</taxon>
        <taxon>Actinopolysporales</taxon>
        <taxon>Actinopolysporaceae</taxon>
        <taxon>Actinopolyspora</taxon>
        <taxon>Actinopolyspora alba group</taxon>
    </lineage>
</organism>